<accession>A0A2C6KJT4</accession>
<keyword evidence="2" id="KW-1185">Reference proteome</keyword>
<name>A0A2C6KJT4_9APIC</name>
<dbReference type="EMBL" id="MIGC01005716">
    <property type="protein sequence ID" value="PHJ16653.1"/>
    <property type="molecule type" value="Genomic_DNA"/>
</dbReference>
<dbReference type="AlphaFoldDB" id="A0A2C6KJT4"/>
<dbReference type="GeneID" id="94432858"/>
<proteinExistence type="predicted"/>
<dbReference type="Proteomes" id="UP000221165">
    <property type="component" value="Unassembled WGS sequence"/>
</dbReference>
<comment type="caution">
    <text evidence="1">The sequence shown here is derived from an EMBL/GenBank/DDBJ whole genome shotgun (WGS) entry which is preliminary data.</text>
</comment>
<sequence>MCFENFPGYRFLRFSSFLNEPSSLHHRLLRPVVSSRPLLSPQQSTPLKEIGTERNPSIFIFPPSFLTVSKRKKISKRMSS</sequence>
<dbReference type="VEuPathDB" id="ToxoDB:CSUI_009532"/>
<dbReference type="RefSeq" id="XP_067918379.1">
    <property type="nucleotide sequence ID" value="XM_068069647.1"/>
</dbReference>
<reference evidence="1 2" key="1">
    <citation type="journal article" date="2017" name="Int. J. Parasitol.">
        <title>The genome of the protozoan parasite Cystoisospora suis and a reverse vaccinology approach to identify vaccine candidates.</title>
        <authorList>
            <person name="Palmieri N."/>
            <person name="Shrestha A."/>
            <person name="Ruttkowski B."/>
            <person name="Beck T."/>
            <person name="Vogl C."/>
            <person name="Tomley F."/>
            <person name="Blake D.P."/>
            <person name="Joachim A."/>
        </authorList>
    </citation>
    <scope>NUCLEOTIDE SEQUENCE [LARGE SCALE GENOMIC DNA]</scope>
    <source>
        <strain evidence="1 2">Wien I</strain>
    </source>
</reference>
<gene>
    <name evidence="1" type="ORF">CSUI_009532</name>
</gene>
<protein>
    <submittedName>
        <fullName evidence="1">Uncharacterized protein</fullName>
    </submittedName>
</protein>
<evidence type="ECO:0000313" key="1">
    <source>
        <dbReference type="EMBL" id="PHJ16653.1"/>
    </source>
</evidence>
<organism evidence="1 2">
    <name type="scientific">Cystoisospora suis</name>
    <dbReference type="NCBI Taxonomy" id="483139"/>
    <lineage>
        <taxon>Eukaryota</taxon>
        <taxon>Sar</taxon>
        <taxon>Alveolata</taxon>
        <taxon>Apicomplexa</taxon>
        <taxon>Conoidasida</taxon>
        <taxon>Coccidia</taxon>
        <taxon>Eucoccidiorida</taxon>
        <taxon>Eimeriorina</taxon>
        <taxon>Sarcocystidae</taxon>
        <taxon>Cystoisospora</taxon>
    </lineage>
</organism>
<evidence type="ECO:0000313" key="2">
    <source>
        <dbReference type="Proteomes" id="UP000221165"/>
    </source>
</evidence>